<evidence type="ECO:0000259" key="14">
    <source>
        <dbReference type="Pfam" id="PF15917"/>
    </source>
</evidence>
<feature type="transmembrane region" description="Helical" evidence="10">
    <location>
        <begin position="1586"/>
        <end position="1609"/>
    </location>
</feature>
<dbReference type="GO" id="GO:0005261">
    <property type="term" value="F:monoatomic cation channel activity"/>
    <property type="evidence" value="ECO:0007669"/>
    <property type="project" value="TreeGrafter"/>
</dbReference>
<reference evidence="18" key="1">
    <citation type="submission" date="2016-11" db="UniProtKB">
        <authorList>
            <consortium name="WormBaseParasite"/>
        </authorList>
    </citation>
    <scope>IDENTIFICATION</scope>
</reference>
<feature type="compositionally biased region" description="Basic and acidic residues" evidence="12">
    <location>
        <begin position="1076"/>
        <end position="1102"/>
    </location>
</feature>
<evidence type="ECO:0000256" key="7">
    <source>
        <dbReference type="ARBA" id="ARBA00023065"/>
    </source>
</evidence>
<evidence type="ECO:0000259" key="16">
    <source>
        <dbReference type="Pfam" id="PF24874"/>
    </source>
</evidence>
<keyword evidence="3" id="KW-0813">Transport</keyword>
<dbReference type="WBParaSite" id="BXY_0822900.1">
    <property type="protein sequence ID" value="BXY_0822900.1"/>
    <property type="gene ID" value="BXY_0822900"/>
</dbReference>
<feature type="compositionally biased region" description="Basic and acidic residues" evidence="12">
    <location>
        <begin position="176"/>
        <end position="189"/>
    </location>
</feature>
<dbReference type="GO" id="GO:0005886">
    <property type="term" value="C:plasma membrane"/>
    <property type="evidence" value="ECO:0007669"/>
    <property type="project" value="UniProtKB-SubCell"/>
</dbReference>
<dbReference type="GO" id="GO:0008381">
    <property type="term" value="F:mechanosensitive monoatomic ion channel activity"/>
    <property type="evidence" value="ECO:0007669"/>
    <property type="project" value="InterPro"/>
</dbReference>
<dbReference type="Proteomes" id="UP000095284">
    <property type="component" value="Unplaced"/>
</dbReference>
<dbReference type="Pfam" id="PF12166">
    <property type="entry name" value="Piezo_cap"/>
    <property type="match status" value="1"/>
</dbReference>
<evidence type="ECO:0000259" key="15">
    <source>
        <dbReference type="Pfam" id="PF23188"/>
    </source>
</evidence>
<keyword evidence="6 10" id="KW-1133">Transmembrane helix</keyword>
<feature type="transmembrane region" description="Helical" evidence="10">
    <location>
        <begin position="625"/>
        <end position="641"/>
    </location>
</feature>
<evidence type="ECO:0000256" key="10">
    <source>
        <dbReference type="RuleBase" id="RU362023"/>
    </source>
</evidence>
<feature type="domain" description="Piezo non-specific cation channel cap" evidence="13">
    <location>
        <begin position="1745"/>
        <end position="2051"/>
    </location>
</feature>
<feature type="transmembrane region" description="Helical" evidence="10">
    <location>
        <begin position="1666"/>
        <end position="1690"/>
    </location>
</feature>
<evidence type="ECO:0000256" key="6">
    <source>
        <dbReference type="ARBA" id="ARBA00022989"/>
    </source>
</evidence>
<feature type="transmembrane region" description="Helical" evidence="10">
    <location>
        <begin position="567"/>
        <end position="586"/>
    </location>
</feature>
<evidence type="ECO:0000313" key="18">
    <source>
        <dbReference type="WBParaSite" id="BXY_0822900.1"/>
    </source>
</evidence>
<evidence type="ECO:0000259" key="13">
    <source>
        <dbReference type="Pfam" id="PF12166"/>
    </source>
</evidence>
<feature type="compositionally biased region" description="Basic and acidic residues" evidence="12">
    <location>
        <begin position="1109"/>
        <end position="1126"/>
    </location>
</feature>
<dbReference type="InterPro" id="IPR031334">
    <property type="entry name" value="Piezo_cap_dom"/>
</dbReference>
<feature type="transmembrane region" description="Helical" evidence="10">
    <location>
        <begin position="456"/>
        <end position="474"/>
    </location>
</feature>
<feature type="transmembrane region" description="Helical" evidence="10">
    <location>
        <begin position="1353"/>
        <end position="1372"/>
    </location>
</feature>
<feature type="transmembrane region" description="Helical" evidence="10">
    <location>
        <begin position="716"/>
        <end position="735"/>
    </location>
</feature>
<evidence type="ECO:0000256" key="2">
    <source>
        <dbReference type="ARBA" id="ARBA00007821"/>
    </source>
</evidence>
<feature type="transmembrane region" description="Helical" evidence="10">
    <location>
        <begin position="1303"/>
        <end position="1328"/>
    </location>
</feature>
<feature type="transmembrane region" description="Helical" evidence="10">
    <location>
        <begin position="1150"/>
        <end position="1173"/>
    </location>
</feature>
<feature type="domain" description="Piezo transmembrane helical unit" evidence="15">
    <location>
        <begin position="1260"/>
        <end position="1379"/>
    </location>
</feature>
<feature type="transmembrane region" description="Helical" evidence="10">
    <location>
        <begin position="1250"/>
        <end position="1272"/>
    </location>
</feature>
<feature type="transmembrane region" description="Helical" evidence="10">
    <location>
        <begin position="535"/>
        <end position="555"/>
    </location>
</feature>
<name>A0A1I7S5E4_BURXY</name>
<dbReference type="PANTHER" id="PTHR13167:SF25">
    <property type="entry name" value="PIEZO-TYPE MECHANOSENSITIVE ION CHANNEL COMPONENT"/>
    <property type="match status" value="1"/>
</dbReference>
<proteinExistence type="inferred from homology"/>
<keyword evidence="5 10" id="KW-0812">Transmembrane</keyword>
<evidence type="ECO:0000256" key="9">
    <source>
        <dbReference type="ARBA" id="ARBA00023303"/>
    </source>
</evidence>
<evidence type="ECO:0000256" key="11">
    <source>
        <dbReference type="SAM" id="Coils"/>
    </source>
</evidence>
<comment type="caution">
    <text evidence="10">Lacks conserved residue(s) required for the propagation of feature annotation.</text>
</comment>
<dbReference type="PANTHER" id="PTHR13167">
    <property type="entry name" value="PIEZO-TYPE MECHANOSENSITIVE ION CHANNEL COMPONENT"/>
    <property type="match status" value="1"/>
</dbReference>
<evidence type="ECO:0000256" key="4">
    <source>
        <dbReference type="ARBA" id="ARBA00022475"/>
    </source>
</evidence>
<dbReference type="GO" id="GO:0042391">
    <property type="term" value="P:regulation of membrane potential"/>
    <property type="evidence" value="ECO:0007669"/>
    <property type="project" value="TreeGrafter"/>
</dbReference>
<feature type="transmembrane region" description="Helical" evidence="10">
    <location>
        <begin position="75"/>
        <end position="94"/>
    </location>
</feature>
<feature type="transmembrane region" description="Helical" evidence="10">
    <location>
        <begin position="391"/>
        <end position="410"/>
    </location>
</feature>
<feature type="domain" description="Piezo TM25-28" evidence="14">
    <location>
        <begin position="671"/>
        <end position="897"/>
    </location>
</feature>
<feature type="compositionally biased region" description="Low complexity" evidence="12">
    <location>
        <begin position="192"/>
        <end position="224"/>
    </location>
</feature>
<protein>
    <recommendedName>
        <fullName evidence="10">Piezo-type mechanosensitive ion channel component</fullName>
    </recommendedName>
</protein>
<comment type="subcellular location">
    <subcellularLocation>
        <location evidence="1">Cell membrane</location>
        <topology evidence="1">Multi-pass membrane protein</topology>
    </subcellularLocation>
    <subcellularLocation>
        <location evidence="10">Membrane</location>
        <topology evidence="10">Multi-pass membrane protein</topology>
    </subcellularLocation>
</comment>
<evidence type="ECO:0000256" key="8">
    <source>
        <dbReference type="ARBA" id="ARBA00023136"/>
    </source>
</evidence>
<feature type="coiled-coil region" evidence="11">
    <location>
        <begin position="868"/>
        <end position="895"/>
    </location>
</feature>
<dbReference type="GO" id="GO:0071260">
    <property type="term" value="P:cellular response to mechanical stimulus"/>
    <property type="evidence" value="ECO:0007669"/>
    <property type="project" value="TreeGrafter"/>
</dbReference>
<feature type="compositionally biased region" description="Basic and acidic residues" evidence="12">
    <location>
        <begin position="132"/>
        <end position="141"/>
    </location>
</feature>
<dbReference type="InterPro" id="IPR031805">
    <property type="entry name" value="Piezo_TM25-28"/>
</dbReference>
<feature type="transmembrane region" description="Helical" evidence="10">
    <location>
        <begin position="359"/>
        <end position="385"/>
    </location>
</feature>
<dbReference type="InterPro" id="IPR027272">
    <property type="entry name" value="Piezo"/>
</dbReference>
<dbReference type="InterPro" id="IPR056768">
    <property type="entry name" value="THU_Piezo"/>
</dbReference>
<evidence type="ECO:0000256" key="12">
    <source>
        <dbReference type="SAM" id="MobiDB-lite"/>
    </source>
</evidence>
<feature type="transmembrane region" description="Helical" evidence="10">
    <location>
        <begin position="1495"/>
        <end position="1515"/>
    </location>
</feature>
<evidence type="ECO:0000256" key="1">
    <source>
        <dbReference type="ARBA" id="ARBA00004651"/>
    </source>
</evidence>
<keyword evidence="4" id="KW-1003">Cell membrane</keyword>
<dbReference type="Pfam" id="PF15917">
    <property type="entry name" value="Piezo_TM25-28"/>
    <property type="match status" value="1"/>
</dbReference>
<dbReference type="Pfam" id="PF23188">
    <property type="entry name" value="THU_Piezo1"/>
    <property type="match status" value="1"/>
</dbReference>
<feature type="transmembrane region" description="Helical" evidence="10">
    <location>
        <begin position="1455"/>
        <end position="1475"/>
    </location>
</feature>
<dbReference type="Pfam" id="PF24874">
    <property type="entry name" value="Piezo_THU9_anchor"/>
    <property type="match status" value="1"/>
</dbReference>
<accession>A0A1I7S5E4</accession>
<keyword evidence="8 10" id="KW-0472">Membrane</keyword>
<keyword evidence="9 10" id="KW-0407">Ion channel</keyword>
<organism evidence="17 18">
    <name type="scientific">Bursaphelenchus xylophilus</name>
    <name type="common">Pinewood nematode worm</name>
    <name type="synonym">Aphelenchoides xylophilus</name>
    <dbReference type="NCBI Taxonomy" id="6326"/>
    <lineage>
        <taxon>Eukaryota</taxon>
        <taxon>Metazoa</taxon>
        <taxon>Ecdysozoa</taxon>
        <taxon>Nematoda</taxon>
        <taxon>Chromadorea</taxon>
        <taxon>Rhabditida</taxon>
        <taxon>Tylenchina</taxon>
        <taxon>Tylenchomorpha</taxon>
        <taxon>Aphelenchoidea</taxon>
        <taxon>Aphelenchoididae</taxon>
        <taxon>Bursaphelenchus</taxon>
    </lineage>
</organism>
<keyword evidence="7" id="KW-0406">Ion transport</keyword>
<feature type="transmembrane region" description="Helical" evidence="10">
    <location>
        <begin position="747"/>
        <end position="773"/>
    </location>
</feature>
<feature type="region of interest" description="Disordered" evidence="12">
    <location>
        <begin position="1076"/>
        <end position="1145"/>
    </location>
</feature>
<feature type="transmembrane region" description="Helical" evidence="10">
    <location>
        <begin position="1524"/>
        <end position="1545"/>
    </location>
</feature>
<feature type="compositionally biased region" description="Basic and acidic residues" evidence="12">
    <location>
        <begin position="244"/>
        <end position="255"/>
    </location>
</feature>
<feature type="region of interest" description="Disordered" evidence="12">
    <location>
        <begin position="122"/>
        <end position="258"/>
    </location>
</feature>
<dbReference type="GO" id="GO:0050982">
    <property type="term" value="P:detection of mechanical stimulus"/>
    <property type="evidence" value="ECO:0007669"/>
    <property type="project" value="TreeGrafter"/>
</dbReference>
<keyword evidence="11" id="KW-0175">Coiled coil</keyword>
<dbReference type="InterPro" id="IPR056770">
    <property type="entry name" value="Piezo_THU9_anchor"/>
</dbReference>
<feature type="domain" description="Piezo THU9 and anchor" evidence="16">
    <location>
        <begin position="1453"/>
        <end position="1688"/>
    </location>
</feature>
<comment type="similarity">
    <text evidence="2 10">Belongs to the PIEZO (TC 1.A.75) family.</text>
</comment>
<sequence length="2056" mass="238046">MDDSKSSSRAKEMKYPSEAPLCRIFVDGEMNITIDEESESLLSEEEDEDDFSKDCTCEDAWTVLKSVVVGTAYCVYYILTGIFLVYIGFLRILARFIKNSWIFLCSDRDQRDVNEIYEDYEGSTDKKHNKNPSHDDQHKSDDVEEENNIDRSKEPNSEDFEEKVDDSAKKRRRKRSSSDSKHSFEELSTEKINISYPTTSSSPSISLSPSSSEDSESISPVSASQLNVEQIDEQESEENNGKNGLEDQEIHRNGAEDDIIDLPVIETKSEEPKKPYPKKMSTQSDIWAVRFDDIPMPVENGASGMSNRDLETMEKTQEKLLRRQRTKDAVESALGHAKSWFHTVYEVLWRLLELHAVRIVLLLVVVLAVNHFCAINFVAICLVVVGVCLPSLTRLICVFICSYLALEFLARQIYQMHFVPKDLLDRTCGPDDFSHQNLSTWIGLNDGDPNNPSADIALMILTIALIGILFAIKYRQKHYRQKYGIATPPPGIVFPEAVDVSNFDRSLVDGFKVAVNYFFYKFGLEMALIASVVDAWHRMDLIATLMLMWVFVFCMSRRSICRVLWPFYLLFCAFLLPYEYAMAVGYPCVEYPWQEWLGKNQTDLNENLLQFLDLASATKGSSKHFVSQIVFDFVVLLFVAAQEFTFRIEAAEHPAGNNYSIYRTGEFILHRDNPHYDFVAEQRSFVDYIKIAIFMYGHWLTMIMVLAAGLGGTSLFALGYLVLAFAMLWQGNNLYIMRNYRKTLSKWYILLAYNVVAMLWKVSLQVIACVWVGEMDKQNLCPVRQLFSIVCVDEEMRERLGNYETGCPVQETETRIGFDTWAFIFLVFQIRIFHSYFFQRCMVDFRCEIIQASRGAILINQLVDKQMREQYQNQVKKFKEIAVRAKEIRRQYEEQFKTAGKNYYVPETYAQAKRVVDGRLLDYPTNAELLQWKHEVETGGCEGLNCDRCCHIAATEDLDDPLPTYDPRSDSIRSDQRRKIVHTLGHYPRMQRRESYHLAKRAGDFYMFNYDPHSEDVTTPEEQYVPEVLGQPQGKLDPAQLIHTAVSKDMDLQGTLDRVAEAEKIIDEEKRMIEAVREDPEGMKKKIQKLKEQKERIDRAADKPTSSASKEDLRETQEGLELRVRTPSEPSTSESESEEEEKPPKQMVDYLYSALKFLLKILTAILHWLSAFFNRYSREHRYVAYVLDKEKIRLKHTMAEVLYDADQTTQNLRAEWKKRGLQIVASAEDVGRVEEEAQARWEQRHVVTKFVISYVSFITAYTHIVCYIFAVWAHAYCGGLITLPLPLMVFLWGSLCNPRPPKFFWICMILYTELVIIVKFVCQFGFIANPSTTNTNTEWWELHHLLGVQQRNYFSVVDVALLVALFAHRYMLRRIGLWKDANTAETFVDENGSPKRNGSPIPPVFDLDKIKLDLSDSQIENEEEREKEARKEPSSAIGRFFDALLYPRIRYIRDFYPYIFFLDIFCILILTFQYQSFGELSQEQLSLLDSSRVPLMFVVMLFASFTMIIIERALYLRKAVFWKLIYHVFLIAFLHIWVMILLPIITRKKVVENKPAQFFYMVKCLQILVSAWQLRNGYPRLCTGNLLTHSYGMINYGLFYVFMMLPFVFELRTMIDWTWTDTTMPIFDFIKMEMFYAKIYIIKCGRVLEQNFPVPRGIPRGKMIKYMYGIPGIFGVIILMLSPLLAFALLNRIGQHLTPQNMKMHVSLEGFPPLYQMTSQGVDMVELGSARNSLLSHIEALGKNNATERTRRAISFTKDYEGEDIYRIKLRPESDVWWPISQESMDAMVKELEMVVKRNKTLFLNIHLEFTRIRVNKEKEPSIHSNDYQINVKDFAADLVDAIDKANRTADTPKTVKVPAAIPYFLVVPNEGQLREADVINRVVQGECDKNQPDLECLRNQTYLALEMKLIGTNDHKQFLWKIQATNPTLDAFGIPTETTDYGYDGLKYVQIIAFVDRVFPAIFSKFTQGGILAMYIAVVYLGARLLRSVISSEPTDVIIQEMPNPDYLLKICQDIYLVREARDFILEEDLFAKLIFLFRSPATLIKWTRSKVKSD</sequence>
<feature type="transmembrane region" description="Helical" evidence="10">
    <location>
        <begin position="691"/>
        <end position="710"/>
    </location>
</feature>
<evidence type="ECO:0000313" key="17">
    <source>
        <dbReference type="Proteomes" id="UP000095284"/>
    </source>
</evidence>
<dbReference type="eggNOG" id="KOG1893">
    <property type="taxonomic scope" value="Eukaryota"/>
</dbReference>
<evidence type="ECO:0000256" key="3">
    <source>
        <dbReference type="ARBA" id="ARBA00022448"/>
    </source>
</evidence>
<evidence type="ECO:0000256" key="5">
    <source>
        <dbReference type="ARBA" id="ARBA00022692"/>
    </source>
</evidence>
<feature type="transmembrane region" description="Helical" evidence="10">
    <location>
        <begin position="1278"/>
        <end position="1296"/>
    </location>
</feature>